<proteinExistence type="predicted"/>
<name>A0A068CBR1_9CAUD</name>
<dbReference type="Proteomes" id="UP000027391">
    <property type="component" value="Segment"/>
</dbReference>
<dbReference type="RefSeq" id="YP_009055615.1">
    <property type="nucleotide sequence ID" value="NC_024787.1"/>
</dbReference>
<sequence length="395" mass="46003">MNKKTFRPSWLGEAYKGYIPPKQGSSPVIRIKGDTVSLFTILLEQNEGFIREWMLKYKRTTRTKETGAHYTGDSGYSTYCVTTYLVTTRTASFNPKRIVIALFTKELVLFSRESTSVTLIEKNLNLDERITEYVEALSKYLESVGIFSLSLPSWCHPDYHYTYDGCRFTISKREREVISSTKMNLEEYNQHLLKSKGEKLMKVTQLATFNDFIGYMVKKNEEGWKWENKAPLVPASFNKWEMARDQTFVAKNFRNKVIYTVRVEDLDQKFTIVPYKADADWVGNLDPKEYEWETMKPKKVPIIHPCTLTVEELERDWKTNTKEYDEVNNPSHYTSGGIEPIKYIQSHKMNYEKGNVIKYITRAGKKKGQSEIKDLKKAMKYIGLLIEDIEKSGNS</sequence>
<reference evidence="1 2" key="1">
    <citation type="submission" date="2014-03" db="EMBL/GenBank/DDBJ databases">
        <title>Genome sequencing of lytic Listeria phages.</title>
        <authorList>
            <person name="Woolston J."/>
            <person name="Rajanna C."/>
            <person name="Abuladze T."/>
            <person name="Li M."/>
            <person name="Anderson B."/>
            <person name="Sulakvelidze A."/>
        </authorList>
    </citation>
    <scope>NUCLEOTIDE SEQUENCE [LARGE SCALE GENOMIC DNA]</scope>
</reference>
<evidence type="ECO:0000313" key="2">
    <source>
        <dbReference type="Proteomes" id="UP000027391"/>
    </source>
</evidence>
<organism evidence="1 2">
    <name type="scientific">Listeria phage LMTA-148</name>
    <dbReference type="NCBI Taxonomy" id="1486413"/>
    <lineage>
        <taxon>Viruses</taxon>
        <taxon>Duplodnaviria</taxon>
        <taxon>Heunggongvirae</taxon>
        <taxon>Uroviricota</taxon>
        <taxon>Caudoviricetes</taxon>
        <taxon>Herelleviridae</taxon>
        <taxon>Jasinskavirinae</taxon>
        <taxon>Pecentumvirus</taxon>
        <taxon>Pecentumvirus LMTA148</taxon>
    </lineage>
</organism>
<dbReference type="GeneID" id="20282836"/>
<dbReference type="Pfam" id="PF11753">
    <property type="entry name" value="DUF3310"/>
    <property type="match status" value="1"/>
</dbReference>
<accession>A0A068CBR1</accession>
<keyword evidence="2" id="KW-1185">Reference proteome</keyword>
<dbReference type="InterPro" id="IPR021739">
    <property type="entry name" value="SaV-like"/>
</dbReference>
<protein>
    <submittedName>
        <fullName evidence="1">Uncharacterized protein</fullName>
    </submittedName>
</protein>
<evidence type="ECO:0000313" key="1">
    <source>
        <dbReference type="EMBL" id="AID17304.1"/>
    </source>
</evidence>
<dbReference type="KEGG" id="vg:20282836"/>
<dbReference type="EMBL" id="KJ591604">
    <property type="protein sequence ID" value="AID17304.1"/>
    <property type="molecule type" value="Genomic_DNA"/>
</dbReference>